<accession>A0A0L0F8S6</accession>
<protein>
    <submittedName>
        <fullName evidence="2">Uncharacterized protein</fullName>
    </submittedName>
</protein>
<evidence type="ECO:0000313" key="3">
    <source>
        <dbReference type="Proteomes" id="UP000054560"/>
    </source>
</evidence>
<organism evidence="2 3">
    <name type="scientific">Sphaeroforma arctica JP610</name>
    <dbReference type="NCBI Taxonomy" id="667725"/>
    <lineage>
        <taxon>Eukaryota</taxon>
        <taxon>Ichthyosporea</taxon>
        <taxon>Ichthyophonida</taxon>
        <taxon>Sphaeroforma</taxon>
    </lineage>
</organism>
<sequence>EPNDPHLYMLPRGRGQEPLNGAATFGQMYSMRNHAWNVIGKISQTVISSRKYSHRQPDGNESKTKIGPDDFDEFELVSV</sequence>
<feature type="compositionally biased region" description="Basic and acidic residues" evidence="1">
    <location>
        <begin position="55"/>
        <end position="68"/>
    </location>
</feature>
<dbReference type="Proteomes" id="UP000054560">
    <property type="component" value="Unassembled WGS sequence"/>
</dbReference>
<keyword evidence="3" id="KW-1185">Reference proteome</keyword>
<name>A0A0L0F8S6_9EUKA</name>
<evidence type="ECO:0000313" key="2">
    <source>
        <dbReference type="EMBL" id="KNC72523.1"/>
    </source>
</evidence>
<gene>
    <name evidence="2" type="ORF">SARC_14916</name>
</gene>
<evidence type="ECO:0000256" key="1">
    <source>
        <dbReference type="SAM" id="MobiDB-lite"/>
    </source>
</evidence>
<proteinExistence type="predicted"/>
<dbReference type="AlphaFoldDB" id="A0A0L0F8S6"/>
<dbReference type="GeneID" id="25915420"/>
<feature type="region of interest" description="Disordered" evidence="1">
    <location>
        <begin position="51"/>
        <end position="71"/>
    </location>
</feature>
<dbReference type="EMBL" id="KQ246898">
    <property type="protein sequence ID" value="KNC72523.1"/>
    <property type="molecule type" value="Genomic_DNA"/>
</dbReference>
<reference evidence="2 3" key="1">
    <citation type="submission" date="2011-02" db="EMBL/GenBank/DDBJ databases">
        <title>The Genome Sequence of Sphaeroforma arctica JP610.</title>
        <authorList>
            <consortium name="The Broad Institute Genome Sequencing Platform"/>
            <person name="Russ C."/>
            <person name="Cuomo C."/>
            <person name="Young S.K."/>
            <person name="Zeng Q."/>
            <person name="Gargeya S."/>
            <person name="Alvarado L."/>
            <person name="Berlin A."/>
            <person name="Chapman S.B."/>
            <person name="Chen Z."/>
            <person name="Freedman E."/>
            <person name="Gellesch M."/>
            <person name="Goldberg J."/>
            <person name="Griggs A."/>
            <person name="Gujja S."/>
            <person name="Heilman E."/>
            <person name="Heiman D."/>
            <person name="Howarth C."/>
            <person name="Mehta T."/>
            <person name="Neiman D."/>
            <person name="Pearson M."/>
            <person name="Roberts A."/>
            <person name="Saif S."/>
            <person name="Shea T."/>
            <person name="Shenoy N."/>
            <person name="Sisk P."/>
            <person name="Stolte C."/>
            <person name="Sykes S."/>
            <person name="White J."/>
            <person name="Yandava C."/>
            <person name="Burger G."/>
            <person name="Gray M.W."/>
            <person name="Holland P.W.H."/>
            <person name="King N."/>
            <person name="Lang F.B.F."/>
            <person name="Roger A.J."/>
            <person name="Ruiz-Trillo I."/>
            <person name="Haas B."/>
            <person name="Nusbaum C."/>
            <person name="Birren B."/>
        </authorList>
    </citation>
    <scope>NUCLEOTIDE SEQUENCE [LARGE SCALE GENOMIC DNA]</scope>
    <source>
        <strain evidence="2 3">JP610</strain>
    </source>
</reference>
<feature type="non-terminal residue" evidence="2">
    <location>
        <position position="1"/>
    </location>
</feature>
<dbReference type="RefSeq" id="XP_014146425.1">
    <property type="nucleotide sequence ID" value="XM_014290950.1"/>
</dbReference>